<sequence length="262" mass="30112">MENETTQQLLDSDKLQNEFASKKVVKRDFWLIPAYIILAQFLLPMIGMLIAFIISNSLHMKSDHKINNLITNFATVFGLIGMALVLLLFYLMHRKTLIPLAKQRFKDLKKHFATIAIIIVVMYVLNILYGAMVEFLPEKYQFDDTENNKMLAQMFTSGWMWPILFLDIVIVTPIVEELLFRHLLIHELGKKLTYVVMYVLSILIFASVHVTDAQSPFEIGPYIIMASCFVAAYHFTNRNLAATITLHVINNSVAFVAMLFTL</sequence>
<dbReference type="GO" id="GO:0080120">
    <property type="term" value="P:CAAX-box protein maturation"/>
    <property type="evidence" value="ECO:0007669"/>
    <property type="project" value="UniProtKB-ARBA"/>
</dbReference>
<dbReference type="GeneID" id="72469476"/>
<keyword evidence="1" id="KW-0472">Membrane</keyword>
<dbReference type="RefSeq" id="WP_037555644.1">
    <property type="nucleotide sequence ID" value="NZ_JAUOQO010000001.1"/>
</dbReference>
<proteinExistence type="predicted"/>
<dbReference type="PANTHER" id="PTHR36435">
    <property type="entry name" value="SLR1288 PROTEIN"/>
    <property type="match status" value="1"/>
</dbReference>
<evidence type="ECO:0000259" key="2">
    <source>
        <dbReference type="Pfam" id="PF02517"/>
    </source>
</evidence>
<feature type="transmembrane region" description="Helical" evidence="1">
    <location>
        <begin position="29"/>
        <end position="54"/>
    </location>
</feature>
<name>A0AAW7YR72_9STAP</name>
<dbReference type="Proteomes" id="UP001170310">
    <property type="component" value="Unassembled WGS sequence"/>
</dbReference>
<evidence type="ECO:0000256" key="1">
    <source>
        <dbReference type="SAM" id="Phobius"/>
    </source>
</evidence>
<keyword evidence="1" id="KW-1133">Transmembrane helix</keyword>
<comment type="caution">
    <text evidence="3">The sequence shown here is derived from an EMBL/GenBank/DDBJ whole genome shotgun (WGS) entry which is preliminary data.</text>
</comment>
<protein>
    <submittedName>
        <fullName evidence="3">Type II CAAX endopeptidase family protein</fullName>
    </submittedName>
</protein>
<dbReference type="Pfam" id="PF02517">
    <property type="entry name" value="Rce1-like"/>
    <property type="match status" value="1"/>
</dbReference>
<evidence type="ECO:0000313" key="4">
    <source>
        <dbReference type="Proteomes" id="UP001170310"/>
    </source>
</evidence>
<dbReference type="EMBL" id="JAUOQO010000001">
    <property type="protein sequence ID" value="MDO6572642.1"/>
    <property type="molecule type" value="Genomic_DNA"/>
</dbReference>
<organism evidence="3 4">
    <name type="scientific">Staphylococcus pasteuri_A</name>
    <dbReference type="NCBI Taxonomy" id="3062664"/>
    <lineage>
        <taxon>Bacteria</taxon>
        <taxon>Bacillati</taxon>
        <taxon>Bacillota</taxon>
        <taxon>Bacilli</taxon>
        <taxon>Bacillales</taxon>
        <taxon>Staphylococcaceae</taxon>
        <taxon>Staphylococcus</taxon>
    </lineage>
</organism>
<dbReference type="PANTHER" id="PTHR36435:SF1">
    <property type="entry name" value="CAAX AMINO TERMINAL PROTEASE FAMILY PROTEIN"/>
    <property type="match status" value="1"/>
</dbReference>
<feature type="transmembrane region" description="Helical" evidence="1">
    <location>
        <begin position="192"/>
        <end position="210"/>
    </location>
</feature>
<gene>
    <name evidence="3" type="ORF">Q4528_00555</name>
</gene>
<evidence type="ECO:0000313" key="3">
    <source>
        <dbReference type="EMBL" id="MDO6572642.1"/>
    </source>
</evidence>
<feature type="transmembrane region" description="Helical" evidence="1">
    <location>
        <begin position="159"/>
        <end position="180"/>
    </location>
</feature>
<feature type="domain" description="CAAX prenyl protease 2/Lysostaphin resistance protein A-like" evidence="2">
    <location>
        <begin position="160"/>
        <end position="252"/>
    </location>
</feature>
<accession>A0AAW7YR72</accession>
<dbReference type="GO" id="GO:0004175">
    <property type="term" value="F:endopeptidase activity"/>
    <property type="evidence" value="ECO:0007669"/>
    <property type="project" value="UniProtKB-ARBA"/>
</dbReference>
<keyword evidence="4" id="KW-1185">Reference proteome</keyword>
<feature type="transmembrane region" description="Helical" evidence="1">
    <location>
        <begin position="112"/>
        <end position="132"/>
    </location>
</feature>
<dbReference type="AlphaFoldDB" id="A0AAW7YR72"/>
<keyword evidence="1" id="KW-0812">Transmembrane</keyword>
<dbReference type="InterPro" id="IPR052710">
    <property type="entry name" value="CAAX_protease"/>
</dbReference>
<feature type="transmembrane region" description="Helical" evidence="1">
    <location>
        <begin position="69"/>
        <end position="91"/>
    </location>
</feature>
<reference evidence="3" key="1">
    <citation type="submission" date="2023-07" db="EMBL/GenBank/DDBJ databases">
        <title>Genome content predicts the carbon catabolic preferences of heterotrophic bacteria.</title>
        <authorList>
            <person name="Gralka M."/>
        </authorList>
    </citation>
    <scope>NUCLEOTIDE SEQUENCE</scope>
    <source>
        <strain evidence="3">E2R20</strain>
    </source>
</reference>
<dbReference type="InterPro" id="IPR003675">
    <property type="entry name" value="Rce1/LyrA-like_dom"/>
</dbReference>
<feature type="transmembrane region" description="Helical" evidence="1">
    <location>
        <begin position="216"/>
        <end position="233"/>
    </location>
</feature>